<dbReference type="RefSeq" id="WP_129750255.1">
    <property type="nucleotide sequence ID" value="NZ_JUIW01000003.1"/>
</dbReference>
<proteinExistence type="predicted"/>
<dbReference type="Proteomes" id="UP000289775">
    <property type="component" value="Unassembled WGS sequence"/>
</dbReference>
<gene>
    <name evidence="2" type="ORF">NU09_1109</name>
</gene>
<keyword evidence="1" id="KW-1133">Transmembrane helix</keyword>
<comment type="caution">
    <text evidence="2">The sequence shown here is derived from an EMBL/GenBank/DDBJ whole genome shotgun (WGS) entry which is preliminary data.</text>
</comment>
<dbReference type="EMBL" id="JUIW01000003">
    <property type="protein sequence ID" value="RYJ44499.1"/>
    <property type="molecule type" value="Genomic_DNA"/>
</dbReference>
<organism evidence="2 3">
    <name type="scientific">Flavobacterium beibuense</name>
    <dbReference type="NCBI Taxonomy" id="657326"/>
    <lineage>
        <taxon>Bacteria</taxon>
        <taxon>Pseudomonadati</taxon>
        <taxon>Bacteroidota</taxon>
        <taxon>Flavobacteriia</taxon>
        <taxon>Flavobacteriales</taxon>
        <taxon>Flavobacteriaceae</taxon>
        <taxon>Flavobacterium</taxon>
    </lineage>
</organism>
<protein>
    <submittedName>
        <fullName evidence="2">Uncharacterized protein</fullName>
    </submittedName>
</protein>
<keyword evidence="1" id="KW-0472">Membrane</keyword>
<keyword evidence="3" id="KW-1185">Reference proteome</keyword>
<dbReference type="OrthoDB" id="1339184at2"/>
<evidence type="ECO:0000256" key="1">
    <source>
        <dbReference type="SAM" id="Phobius"/>
    </source>
</evidence>
<accession>A0A444WFA2</accession>
<feature type="transmembrane region" description="Helical" evidence="1">
    <location>
        <begin position="23"/>
        <end position="51"/>
    </location>
</feature>
<reference evidence="2 3" key="1">
    <citation type="submission" date="2014-12" db="EMBL/GenBank/DDBJ databases">
        <title>Genome sequence of Flavobacterium beibuense RSKm HC5.</title>
        <authorList>
            <person name="Kim J.F."/>
            <person name="Song J.Y."/>
            <person name="Kwak M.-J."/>
            <person name="Lee S.-W."/>
        </authorList>
    </citation>
    <scope>NUCLEOTIDE SEQUENCE [LARGE SCALE GENOMIC DNA]</scope>
    <source>
        <strain evidence="2 3">RSKm HC5</strain>
    </source>
</reference>
<keyword evidence="1" id="KW-0812">Transmembrane</keyword>
<feature type="transmembrane region" description="Helical" evidence="1">
    <location>
        <begin position="57"/>
        <end position="78"/>
    </location>
</feature>
<dbReference type="AlphaFoldDB" id="A0A444WFA2"/>
<name>A0A444WFA2_9FLAO</name>
<sequence>MNKRKIKLSVFFKILHTNIYNSIVFYFGLLFIAFSLVFLFFTLIVIIITSIKHFNQNIYIPILIGLGTVLWGIFIAFIGGRKSLKTYNLYKTGIVRDAEIDTIAVFPNKGIRVTYHYDVSNEQIVYGNTFSKNYLLMDKESGDKIKIFVDPNNESNSVLVPHNITI</sequence>
<evidence type="ECO:0000313" key="3">
    <source>
        <dbReference type="Proteomes" id="UP000289775"/>
    </source>
</evidence>
<evidence type="ECO:0000313" key="2">
    <source>
        <dbReference type="EMBL" id="RYJ44499.1"/>
    </source>
</evidence>